<reference evidence="8" key="1">
    <citation type="submission" date="2017-09" db="EMBL/GenBank/DDBJ databases">
        <authorList>
            <person name="Cho G.-S."/>
            <person name="Oguntoyinbo F.A."/>
            <person name="Cnockaert M."/>
            <person name="Kabisch J."/>
            <person name="Neve H."/>
            <person name="Bockelmann W."/>
            <person name="Wenning M."/>
            <person name="Franz C.M."/>
            <person name="Vandamme P."/>
        </authorList>
    </citation>
    <scope>NUCLEOTIDE SEQUENCE [LARGE SCALE GENOMIC DNA]</scope>
    <source>
        <strain evidence="8">MBT G8648</strain>
    </source>
</reference>
<dbReference type="GO" id="GO:0016887">
    <property type="term" value="F:ATP hydrolysis activity"/>
    <property type="evidence" value="ECO:0007669"/>
    <property type="project" value="InterPro"/>
</dbReference>
<feature type="domain" description="ABC transporter" evidence="6">
    <location>
        <begin position="41"/>
        <end position="270"/>
    </location>
</feature>
<organism evidence="7 8">
    <name type="scientific">Vreelandella nigrificans</name>
    <dbReference type="NCBI Taxonomy" id="2042704"/>
    <lineage>
        <taxon>Bacteria</taxon>
        <taxon>Pseudomonadati</taxon>
        <taxon>Pseudomonadota</taxon>
        <taxon>Gammaproteobacteria</taxon>
        <taxon>Oceanospirillales</taxon>
        <taxon>Halomonadaceae</taxon>
        <taxon>Vreelandella</taxon>
    </lineage>
</organism>
<dbReference type="EMBL" id="NWUX01000022">
    <property type="protein sequence ID" value="PCF94187.1"/>
    <property type="molecule type" value="Genomic_DNA"/>
</dbReference>
<accession>A0A2A4HIC4</accession>
<dbReference type="CDD" id="cd03255">
    <property type="entry name" value="ABC_MJ0796_LolCDE_FtsE"/>
    <property type="match status" value="1"/>
</dbReference>
<sequence>MPYSSDPMSTLPADDAPAHQPSTDTASTHKVPDAGAYPPVLLAEKLSKQVTSGERSLNILHDLSLSVAAGESVAILGKSGAGKSTLLGLLAGLDTPSDGELTLFGQPLSRLDEDGRAALRAGRVGFVFQNFQLLPTLSALENVLLPLELSPRAGEDHVAAQWLERVGLGERTGHLPKQLSGGEQQRVAIARAFVTDPELVFADEPTGNLDPDTGAQIIDLLFTLNREAGTTLILVTHDHALARRCDRCLRLANGKLEPFEPVSANGGGNE</sequence>
<dbReference type="InterPro" id="IPR003593">
    <property type="entry name" value="AAA+_ATPase"/>
</dbReference>
<comment type="similarity">
    <text evidence="4">Belongs to the ABC transporter superfamily. Macrolide exporter (TC 3.A.1.122) family.</text>
</comment>
<keyword evidence="8" id="KW-1185">Reference proteome</keyword>
<name>A0A2A4HIC4_9GAMM</name>
<keyword evidence="2" id="KW-0547">Nucleotide-binding</keyword>
<evidence type="ECO:0000313" key="8">
    <source>
        <dbReference type="Proteomes" id="UP000218677"/>
    </source>
</evidence>
<dbReference type="AlphaFoldDB" id="A0A2A4HIC4"/>
<protein>
    <submittedName>
        <fullName evidence="7">ABC transporter ATP-binding protein</fullName>
    </submittedName>
</protein>
<dbReference type="InterPro" id="IPR003439">
    <property type="entry name" value="ABC_transporter-like_ATP-bd"/>
</dbReference>
<evidence type="ECO:0000256" key="4">
    <source>
        <dbReference type="ARBA" id="ARBA00038388"/>
    </source>
</evidence>
<dbReference type="FunFam" id="3.40.50.300:FF:000032">
    <property type="entry name" value="Export ABC transporter ATP-binding protein"/>
    <property type="match status" value="1"/>
</dbReference>
<dbReference type="InterPro" id="IPR027417">
    <property type="entry name" value="P-loop_NTPase"/>
</dbReference>
<dbReference type="PANTHER" id="PTHR42798">
    <property type="entry name" value="LIPOPROTEIN-RELEASING SYSTEM ATP-BINDING PROTEIN LOLD"/>
    <property type="match status" value="1"/>
</dbReference>
<dbReference type="InterPro" id="IPR017911">
    <property type="entry name" value="MacB-like_ATP-bd"/>
</dbReference>
<dbReference type="SMART" id="SM00382">
    <property type="entry name" value="AAA"/>
    <property type="match status" value="1"/>
</dbReference>
<evidence type="ECO:0000259" key="6">
    <source>
        <dbReference type="PROSITE" id="PS50893"/>
    </source>
</evidence>
<proteinExistence type="inferred from homology"/>
<evidence type="ECO:0000256" key="1">
    <source>
        <dbReference type="ARBA" id="ARBA00022448"/>
    </source>
</evidence>
<dbReference type="PANTHER" id="PTHR42798:SF2">
    <property type="entry name" value="ABC TRANSPORTER ATP-BINDING PROTEIN MG467-RELATED"/>
    <property type="match status" value="1"/>
</dbReference>
<dbReference type="GO" id="GO:0022857">
    <property type="term" value="F:transmembrane transporter activity"/>
    <property type="evidence" value="ECO:0007669"/>
    <property type="project" value="UniProtKB-ARBA"/>
</dbReference>
<evidence type="ECO:0000256" key="3">
    <source>
        <dbReference type="ARBA" id="ARBA00022840"/>
    </source>
</evidence>
<dbReference type="RefSeq" id="WP_096653998.1">
    <property type="nucleotide sequence ID" value="NZ_NWUX01000022.1"/>
</dbReference>
<dbReference type="InterPro" id="IPR017871">
    <property type="entry name" value="ABC_transporter-like_CS"/>
</dbReference>
<dbReference type="Gene3D" id="3.40.50.300">
    <property type="entry name" value="P-loop containing nucleotide triphosphate hydrolases"/>
    <property type="match status" value="1"/>
</dbReference>
<dbReference type="GO" id="GO:0005524">
    <property type="term" value="F:ATP binding"/>
    <property type="evidence" value="ECO:0007669"/>
    <property type="project" value="UniProtKB-KW"/>
</dbReference>
<gene>
    <name evidence="7" type="ORF">CPA45_18185</name>
</gene>
<evidence type="ECO:0000256" key="2">
    <source>
        <dbReference type="ARBA" id="ARBA00022741"/>
    </source>
</evidence>
<dbReference type="SUPFAM" id="SSF52540">
    <property type="entry name" value="P-loop containing nucleoside triphosphate hydrolases"/>
    <property type="match status" value="1"/>
</dbReference>
<comment type="caution">
    <text evidence="7">The sequence shown here is derived from an EMBL/GenBank/DDBJ whole genome shotgun (WGS) entry which is preliminary data.</text>
</comment>
<dbReference type="Pfam" id="PF00005">
    <property type="entry name" value="ABC_tran"/>
    <property type="match status" value="1"/>
</dbReference>
<keyword evidence="1" id="KW-0813">Transport</keyword>
<dbReference type="GO" id="GO:1902495">
    <property type="term" value="C:transmembrane transporter complex"/>
    <property type="evidence" value="ECO:0007669"/>
    <property type="project" value="UniProtKB-ARBA"/>
</dbReference>
<evidence type="ECO:0000313" key="7">
    <source>
        <dbReference type="EMBL" id="PCF94187.1"/>
    </source>
</evidence>
<evidence type="ECO:0000256" key="5">
    <source>
        <dbReference type="SAM" id="MobiDB-lite"/>
    </source>
</evidence>
<dbReference type="Proteomes" id="UP000218677">
    <property type="component" value="Unassembled WGS sequence"/>
</dbReference>
<feature type="region of interest" description="Disordered" evidence="5">
    <location>
        <begin position="1"/>
        <end position="33"/>
    </location>
</feature>
<dbReference type="OrthoDB" id="9801477at2"/>
<dbReference type="PROSITE" id="PS50893">
    <property type="entry name" value="ABC_TRANSPORTER_2"/>
    <property type="match status" value="1"/>
</dbReference>
<keyword evidence="3 7" id="KW-0067">ATP-binding</keyword>
<dbReference type="PROSITE" id="PS00211">
    <property type="entry name" value="ABC_TRANSPORTER_1"/>
    <property type="match status" value="1"/>
</dbReference>